<dbReference type="STRING" id="27342.A0A0H2R3V0"/>
<gene>
    <name evidence="1" type="ORF">SCHPADRAFT_797815</name>
</gene>
<name>A0A0H2R3V0_9AGAM</name>
<reference evidence="1 2" key="1">
    <citation type="submission" date="2015-04" db="EMBL/GenBank/DDBJ databases">
        <title>Complete genome sequence of Schizopora paradoxa KUC8140, a cosmopolitan wood degrader in East Asia.</title>
        <authorList>
            <consortium name="DOE Joint Genome Institute"/>
            <person name="Min B."/>
            <person name="Park H."/>
            <person name="Jang Y."/>
            <person name="Kim J.-J."/>
            <person name="Kim K.H."/>
            <person name="Pangilinan J."/>
            <person name="Lipzen A."/>
            <person name="Riley R."/>
            <person name="Grigoriev I.V."/>
            <person name="Spatafora J.W."/>
            <person name="Choi I.-G."/>
        </authorList>
    </citation>
    <scope>NUCLEOTIDE SEQUENCE [LARGE SCALE GENOMIC DNA]</scope>
    <source>
        <strain evidence="1 2">KUC8140</strain>
    </source>
</reference>
<evidence type="ECO:0000313" key="1">
    <source>
        <dbReference type="EMBL" id="KLO04173.1"/>
    </source>
</evidence>
<dbReference type="OrthoDB" id="3262009at2759"/>
<dbReference type="InParanoid" id="A0A0H2R3V0"/>
<protein>
    <submittedName>
        <fullName evidence="1">Uncharacterized protein</fullName>
    </submittedName>
</protein>
<dbReference type="EMBL" id="KQ086664">
    <property type="protein sequence ID" value="KLO04173.1"/>
    <property type="molecule type" value="Genomic_DNA"/>
</dbReference>
<accession>A0A0H2R3V0</accession>
<feature type="non-terminal residue" evidence="1">
    <location>
        <position position="84"/>
    </location>
</feature>
<sequence length="84" mass="10209">RPEQIFAWLKRARKLDIIPHIKSLTAYRDQWRAWYSVLMPAWRRANTNTWPLVREDHPNETWSTLMVSGPHGVQIIFMSLYWWS</sequence>
<keyword evidence="2" id="KW-1185">Reference proteome</keyword>
<dbReference type="Proteomes" id="UP000053477">
    <property type="component" value="Unassembled WGS sequence"/>
</dbReference>
<dbReference type="AlphaFoldDB" id="A0A0H2R3V0"/>
<feature type="non-terminal residue" evidence="1">
    <location>
        <position position="1"/>
    </location>
</feature>
<organism evidence="1 2">
    <name type="scientific">Schizopora paradoxa</name>
    <dbReference type="NCBI Taxonomy" id="27342"/>
    <lineage>
        <taxon>Eukaryota</taxon>
        <taxon>Fungi</taxon>
        <taxon>Dikarya</taxon>
        <taxon>Basidiomycota</taxon>
        <taxon>Agaricomycotina</taxon>
        <taxon>Agaricomycetes</taxon>
        <taxon>Hymenochaetales</taxon>
        <taxon>Schizoporaceae</taxon>
        <taxon>Schizopora</taxon>
    </lineage>
</organism>
<proteinExistence type="predicted"/>
<evidence type="ECO:0000313" key="2">
    <source>
        <dbReference type="Proteomes" id="UP000053477"/>
    </source>
</evidence>